<protein>
    <recommendedName>
        <fullName evidence="3">Dienelactone hydrolase domain-containing protein</fullName>
    </recommendedName>
</protein>
<sequence length="137" mass="15856">VDGYVKIFPKVSHGWTVRYNAEDKSAAKFAEEAHQNMLEWFAKFALFILANPVFGLGELISDAFYQQRKLADKVASKLDSMSQFLTSFIGDPKCRWRETPTGMDKRSWSGRLQLGLWASGWGEERRYWILLKDEITK</sequence>
<gene>
    <name evidence="1" type="ORF">CUMW_266970</name>
</gene>
<dbReference type="EMBL" id="BDQV01000977">
    <property type="protein sequence ID" value="GAY68796.1"/>
    <property type="molecule type" value="Genomic_DNA"/>
</dbReference>
<organism evidence="1 2">
    <name type="scientific">Citrus unshiu</name>
    <name type="common">Satsuma mandarin</name>
    <name type="synonym">Citrus nobilis var. unshiu</name>
    <dbReference type="NCBI Taxonomy" id="55188"/>
    <lineage>
        <taxon>Eukaryota</taxon>
        <taxon>Viridiplantae</taxon>
        <taxon>Streptophyta</taxon>
        <taxon>Embryophyta</taxon>
        <taxon>Tracheophyta</taxon>
        <taxon>Spermatophyta</taxon>
        <taxon>Magnoliopsida</taxon>
        <taxon>eudicotyledons</taxon>
        <taxon>Gunneridae</taxon>
        <taxon>Pentapetalae</taxon>
        <taxon>rosids</taxon>
        <taxon>malvids</taxon>
        <taxon>Sapindales</taxon>
        <taxon>Rutaceae</taxon>
        <taxon>Aurantioideae</taxon>
        <taxon>Citrus</taxon>
    </lineage>
</organism>
<dbReference type="AlphaFoldDB" id="A0A2H5QVZ4"/>
<comment type="caution">
    <text evidence="1">The sequence shown here is derived from an EMBL/GenBank/DDBJ whole genome shotgun (WGS) entry which is preliminary data.</text>
</comment>
<dbReference type="PANTHER" id="PTHR17630:SF97">
    <property type="entry name" value="ENDO-1,31,4-BETA-D-GLUCANASE-LIKE"/>
    <property type="match status" value="1"/>
</dbReference>
<dbReference type="Proteomes" id="UP000236630">
    <property type="component" value="Unassembled WGS sequence"/>
</dbReference>
<reference evidence="1 2" key="1">
    <citation type="journal article" date="2017" name="Front. Genet.">
        <title>Draft sequencing of the heterozygous diploid genome of Satsuma (Citrus unshiu Marc.) using a hybrid assembly approach.</title>
        <authorList>
            <person name="Shimizu T."/>
            <person name="Tanizawa Y."/>
            <person name="Mochizuki T."/>
            <person name="Nagasaki H."/>
            <person name="Yoshioka T."/>
            <person name="Toyoda A."/>
            <person name="Fujiyama A."/>
            <person name="Kaminuma E."/>
            <person name="Nakamura Y."/>
        </authorList>
    </citation>
    <scope>NUCLEOTIDE SEQUENCE [LARGE SCALE GENOMIC DNA]</scope>
    <source>
        <strain evidence="2">cv. Miyagawa wase</strain>
    </source>
</reference>
<dbReference type="PANTHER" id="PTHR17630">
    <property type="entry name" value="DIENELACTONE HYDROLASE"/>
    <property type="match status" value="1"/>
</dbReference>
<dbReference type="STRING" id="55188.A0A2H5QVZ4"/>
<accession>A0A2H5QVZ4</accession>
<evidence type="ECO:0000313" key="1">
    <source>
        <dbReference type="EMBL" id="GAY68796.1"/>
    </source>
</evidence>
<evidence type="ECO:0000313" key="2">
    <source>
        <dbReference type="Proteomes" id="UP000236630"/>
    </source>
</evidence>
<feature type="non-terminal residue" evidence="1">
    <location>
        <position position="137"/>
    </location>
</feature>
<feature type="non-terminal residue" evidence="1">
    <location>
        <position position="1"/>
    </location>
</feature>
<keyword evidence="2" id="KW-1185">Reference proteome</keyword>
<name>A0A2H5QVZ4_CITUN</name>
<evidence type="ECO:0008006" key="3">
    <source>
        <dbReference type="Google" id="ProtNLM"/>
    </source>
</evidence>
<proteinExistence type="predicted"/>